<feature type="domain" description="Gylcosyl hydrolase 115 C-terminal" evidence="2">
    <location>
        <begin position="750"/>
        <end position="909"/>
    </location>
</feature>
<dbReference type="Gene3D" id="2.60.120.1620">
    <property type="match status" value="1"/>
</dbReference>
<evidence type="ECO:0000313" key="3">
    <source>
        <dbReference type="EMBL" id="RZF64665.1"/>
    </source>
</evidence>
<dbReference type="InterPro" id="IPR042301">
    <property type="entry name" value="GH115_sf"/>
</dbReference>
<comment type="caution">
    <text evidence="3">The sequence shown here is derived from an EMBL/GenBank/DDBJ whole genome shotgun (WGS) entry which is preliminary data.</text>
</comment>
<dbReference type="Gene3D" id="3.20.20.520">
    <property type="entry name" value="Glycosyl hydrolase family 115"/>
    <property type="match status" value="1"/>
</dbReference>
<evidence type="ECO:0000256" key="1">
    <source>
        <dbReference type="ARBA" id="ARBA00022801"/>
    </source>
</evidence>
<proteinExistence type="predicted"/>
<dbReference type="PANTHER" id="PTHR37842">
    <property type="match status" value="1"/>
</dbReference>
<dbReference type="GO" id="GO:0005975">
    <property type="term" value="P:carbohydrate metabolic process"/>
    <property type="evidence" value="ECO:0007669"/>
    <property type="project" value="UniProtKB-ARBA"/>
</dbReference>
<dbReference type="PANTHER" id="PTHR37842:SF2">
    <property type="entry name" value="GYLCOSYL HYDROLASE 115 C-TERMINAL DOMAIN-CONTAINING PROTEIN"/>
    <property type="match status" value="1"/>
</dbReference>
<dbReference type="InterPro" id="IPR029018">
    <property type="entry name" value="Hex-like_dom2"/>
</dbReference>
<dbReference type="Proteomes" id="UP000292085">
    <property type="component" value="Unassembled WGS sequence"/>
</dbReference>
<keyword evidence="4" id="KW-1185">Reference proteome</keyword>
<dbReference type="Gene3D" id="3.30.379.10">
    <property type="entry name" value="Chitobiase/beta-hexosaminidase domain 2-like"/>
    <property type="match status" value="1"/>
</dbReference>
<dbReference type="GO" id="GO:0016787">
    <property type="term" value="F:hydrolase activity"/>
    <property type="evidence" value="ECO:0007669"/>
    <property type="project" value="UniProtKB-KW"/>
</dbReference>
<evidence type="ECO:0000313" key="4">
    <source>
        <dbReference type="Proteomes" id="UP000292085"/>
    </source>
</evidence>
<dbReference type="EMBL" id="SGIS01000012">
    <property type="protein sequence ID" value="RZF64665.1"/>
    <property type="molecule type" value="Genomic_DNA"/>
</dbReference>
<protein>
    <recommendedName>
        <fullName evidence="2">Gylcosyl hydrolase 115 C-terminal domain-containing protein</fullName>
    </recommendedName>
</protein>
<dbReference type="InterPro" id="IPR031924">
    <property type="entry name" value="GH115"/>
</dbReference>
<dbReference type="RefSeq" id="WP_130156879.1">
    <property type="nucleotide sequence ID" value="NZ_SGIS01000012.1"/>
</dbReference>
<organism evidence="3 4">
    <name type="scientific">Sphingomonas populi</name>
    <dbReference type="NCBI Taxonomy" id="2484750"/>
    <lineage>
        <taxon>Bacteria</taxon>
        <taxon>Pseudomonadati</taxon>
        <taxon>Pseudomonadota</taxon>
        <taxon>Alphaproteobacteria</taxon>
        <taxon>Sphingomonadales</taxon>
        <taxon>Sphingomonadaceae</taxon>
        <taxon>Sphingomonas</taxon>
    </lineage>
</organism>
<dbReference type="Pfam" id="PF17829">
    <property type="entry name" value="GH115_C"/>
    <property type="match status" value="1"/>
</dbReference>
<reference evidence="3 4" key="1">
    <citation type="submission" date="2019-02" db="EMBL/GenBank/DDBJ databases">
        <authorList>
            <person name="Li Y."/>
        </authorList>
    </citation>
    <scope>NUCLEOTIDE SEQUENCE [LARGE SCALE GENOMIC DNA]</scope>
    <source>
        <strain evidence="3 4">3-7</strain>
    </source>
</reference>
<dbReference type="Pfam" id="PF15979">
    <property type="entry name" value="Glyco_hydro_115"/>
    <property type="match status" value="1"/>
</dbReference>
<dbReference type="Gene3D" id="1.20.58.2150">
    <property type="match status" value="1"/>
</dbReference>
<dbReference type="OrthoDB" id="8727830at2"/>
<dbReference type="InterPro" id="IPR041437">
    <property type="entry name" value="GH115_C"/>
</dbReference>
<evidence type="ECO:0000259" key="2">
    <source>
        <dbReference type="Pfam" id="PF17829"/>
    </source>
</evidence>
<name>A0A4Q6XX47_9SPHN</name>
<gene>
    <name evidence="3" type="ORF">EWE75_09720</name>
</gene>
<sequence length="912" mass="100116">MVIAIGVGADPASAQDVALFDSGAIATIVHDDGKPLSLAAAMLAGDLEHVTGAKPRLSAKLDDCAATCVIVAQKGTGLLDAVAKDSGLDASALAGQWERYLRVALPSRSHAGRTYLIIAGSDTRGAIWGTVDLTREMGVSAWEWWADVTPRRRSKVVVDGGSRLSDTPSVQYRGIFLNDEDWGLQPWAAKTFEPDVGDIGPKTYGRIYELMWRLKANLIWPAMHESTKPFYQVAGNAEAARDHAIVVGTSHAEPLMRNNVREWDEAKQGPFNFFTNRDAMVRYWRDRAQAVKGFENIYSVGLRGKHDSEMEGAASPTVARDALAEAIGVQRDLLSQVQTRPAAAIPQALTLYKEVLDLYSLGLKVPDDVTLVWPEDNYGYINQLPTPQEQARSGGSGLYYHISYWGRPHDYLWLATTHPALIREQLDRAWTMDAHKIWMVNVGDIKPGEYLTQYFLDAAFDHKTLIRPAKAHLADWASAQFGEALGRPIADILTDYYDLAFERRPEFMGFSQVEPITPIRIGDYVRSGGDEAQRRIDRYADLASRADALASRIPADRRDAYFELVLYPVRGAANLNERNLKLDFAALYARQGRPVANLLSDEARAAHARIVADTETYNRQAGGKWRNIMDMAPRRLPVFAEPVYPKADFPQKPGCAIDDGALQFVSGRPARHALTIYTWGKPLEWSLDGATGLRPEALRGSLQPANGFQQRVAFFYDGHGPINGGSIRCGDQIFAVAATLATPAAGLSGVDVDRIVSLPATDASTDSADWERIDGLGSHGVLLRSRLNLASRKDDHDGAPLVYTFEAATSGDANLVVEALPVHALTSANGLRVAVRVDDGPARTLDFETHGRSDEWKQNVLSNSAKRTLFLSRLAKGRHSIRIVALDPGFLLDRIDVRFDGAPDLYGAPATR</sequence>
<keyword evidence="1" id="KW-0378">Hydrolase</keyword>
<dbReference type="AlphaFoldDB" id="A0A4Q6XX47"/>
<accession>A0A4Q6XX47</accession>